<proteinExistence type="predicted"/>
<keyword evidence="1" id="KW-1133">Transmembrane helix</keyword>
<name>A0A819Z7J1_9BILA</name>
<reference evidence="4" key="1">
    <citation type="submission" date="2021-02" db="EMBL/GenBank/DDBJ databases">
        <authorList>
            <person name="Nowell W R."/>
        </authorList>
    </citation>
    <scope>NUCLEOTIDE SEQUENCE</scope>
</reference>
<comment type="caution">
    <text evidence="4">The sequence shown here is derived from an EMBL/GenBank/DDBJ whole genome shotgun (WGS) entry which is preliminary data.</text>
</comment>
<dbReference type="PANTHER" id="PTHR10590">
    <property type="entry name" value="SODIUM/NUCLEOSIDE COTRANSPORTER"/>
    <property type="match status" value="1"/>
</dbReference>
<dbReference type="InterPro" id="IPR011642">
    <property type="entry name" value="Gate_dom"/>
</dbReference>
<keyword evidence="1" id="KW-0472">Membrane</keyword>
<feature type="domain" description="Concentrative nucleoside transporter N-terminal" evidence="2">
    <location>
        <begin position="207"/>
        <end position="279"/>
    </location>
</feature>
<dbReference type="EMBL" id="CAJOAY010007731">
    <property type="protein sequence ID" value="CAF4172552.1"/>
    <property type="molecule type" value="Genomic_DNA"/>
</dbReference>
<dbReference type="Pfam" id="PF01773">
    <property type="entry name" value="Nucleos_tra2_N"/>
    <property type="match status" value="1"/>
</dbReference>
<dbReference type="InterPro" id="IPR002668">
    <property type="entry name" value="CNT_N_dom"/>
</dbReference>
<evidence type="ECO:0000313" key="5">
    <source>
        <dbReference type="Proteomes" id="UP000663881"/>
    </source>
</evidence>
<organism evidence="4 5">
    <name type="scientific">Adineta steineri</name>
    <dbReference type="NCBI Taxonomy" id="433720"/>
    <lineage>
        <taxon>Eukaryota</taxon>
        <taxon>Metazoa</taxon>
        <taxon>Spiralia</taxon>
        <taxon>Gnathifera</taxon>
        <taxon>Rotifera</taxon>
        <taxon>Eurotatoria</taxon>
        <taxon>Bdelloidea</taxon>
        <taxon>Adinetida</taxon>
        <taxon>Adinetidae</taxon>
        <taxon>Adineta</taxon>
    </lineage>
</organism>
<feature type="transmembrane region" description="Helical" evidence="1">
    <location>
        <begin position="285"/>
        <end position="307"/>
    </location>
</feature>
<dbReference type="GO" id="GO:0005886">
    <property type="term" value="C:plasma membrane"/>
    <property type="evidence" value="ECO:0007669"/>
    <property type="project" value="TreeGrafter"/>
</dbReference>
<feature type="transmembrane region" description="Helical" evidence="1">
    <location>
        <begin position="125"/>
        <end position="142"/>
    </location>
</feature>
<dbReference type="GO" id="GO:0005415">
    <property type="term" value="F:nucleoside:sodium symporter activity"/>
    <property type="evidence" value="ECO:0007669"/>
    <property type="project" value="TreeGrafter"/>
</dbReference>
<evidence type="ECO:0000259" key="3">
    <source>
        <dbReference type="Pfam" id="PF07670"/>
    </source>
</evidence>
<feature type="transmembrane region" description="Helical" evidence="1">
    <location>
        <begin position="177"/>
        <end position="195"/>
    </location>
</feature>
<evidence type="ECO:0008006" key="6">
    <source>
        <dbReference type="Google" id="ProtNLM"/>
    </source>
</evidence>
<dbReference type="Pfam" id="PF07670">
    <property type="entry name" value="Gate"/>
    <property type="match status" value="1"/>
</dbReference>
<feature type="transmembrane region" description="Helical" evidence="1">
    <location>
        <begin position="201"/>
        <end position="219"/>
    </location>
</feature>
<dbReference type="Proteomes" id="UP000663881">
    <property type="component" value="Unassembled WGS sequence"/>
</dbReference>
<gene>
    <name evidence="4" type="ORF">OKA104_LOCUS39424</name>
</gene>
<feature type="domain" description="Nucleoside transporter/FeoB GTPase Gate" evidence="3">
    <location>
        <begin position="287"/>
        <end position="378"/>
    </location>
</feature>
<evidence type="ECO:0000313" key="4">
    <source>
        <dbReference type="EMBL" id="CAF4172552.1"/>
    </source>
</evidence>
<dbReference type="PANTHER" id="PTHR10590:SF4">
    <property type="entry name" value="SOLUTE CARRIER FAMILY 28 MEMBER 3"/>
    <property type="match status" value="1"/>
</dbReference>
<feature type="transmembrane region" description="Helical" evidence="1">
    <location>
        <begin position="84"/>
        <end position="105"/>
    </location>
</feature>
<protein>
    <recommendedName>
        <fullName evidence="6">Concentrative nucleoside transporter N-terminal domain-containing protein</fullName>
    </recommendedName>
</protein>
<feature type="transmembrane region" description="Helical" evidence="1">
    <location>
        <begin position="231"/>
        <end position="250"/>
    </location>
</feature>
<evidence type="ECO:0000259" key="2">
    <source>
        <dbReference type="Pfam" id="PF01773"/>
    </source>
</evidence>
<sequence length="446" mass="50697">MTKNRNPHENPAFELEQQPYIINTTNGSILTTKLQSIEEEDDDDDEDKNNVGFEKLPEDGHSNGLFILKLRKYIIEIIQKQKTAVIYGLKLIFFIGFLIFFGFAMSDKYGTPAFPIRGNLFRDNSGFAFLFLILFTIFIIAWEKALRHSIERLCQYISLSIKENETWFNIQDSLHRFSWILHFLVFISIAFYVGSTVTRPQNYISLIGIVVLILLGTIGSKYPHRIRWKTVFYSFVIQFLLAAVVIRFEIGFQCFDFLGKEVSKFIHNADAGAIFVFGKTFEEHFFVFKVTSIIIFLGAVINVLYYLGVMQYVIGKIAWFMQKTLNTTAAESMNAAANIFVGMSEAPLMIMPLVPKMTTSELHSVLVGGFATMAGFEMKFFYFLFHTKFLLGSVLATFIFFGVPANHLIAASVMAAPGALGFSKLLLPETHQSKTTWEAMKNTPLP</sequence>
<keyword evidence="1" id="KW-0812">Transmembrane</keyword>
<feature type="transmembrane region" description="Helical" evidence="1">
    <location>
        <begin position="380"/>
        <end position="401"/>
    </location>
</feature>
<dbReference type="AlphaFoldDB" id="A0A819Z7J1"/>
<accession>A0A819Z7J1</accession>
<dbReference type="InterPro" id="IPR008276">
    <property type="entry name" value="C_nuclsd_transpt"/>
</dbReference>
<feature type="non-terminal residue" evidence="4">
    <location>
        <position position="1"/>
    </location>
</feature>
<evidence type="ECO:0000256" key="1">
    <source>
        <dbReference type="SAM" id="Phobius"/>
    </source>
</evidence>